<protein>
    <submittedName>
        <fullName evidence="1">Uncharacterized protein</fullName>
    </submittedName>
</protein>
<gene>
    <name evidence="1" type="ORF">P4O66_004039</name>
</gene>
<dbReference type="EMBL" id="JAROKS010000005">
    <property type="protein sequence ID" value="KAK1803253.1"/>
    <property type="molecule type" value="Genomic_DNA"/>
</dbReference>
<comment type="caution">
    <text evidence="1">The sequence shown here is derived from an EMBL/GenBank/DDBJ whole genome shotgun (WGS) entry which is preliminary data.</text>
</comment>
<evidence type="ECO:0000313" key="2">
    <source>
        <dbReference type="Proteomes" id="UP001239994"/>
    </source>
</evidence>
<reference evidence="1" key="1">
    <citation type="submission" date="2023-03" db="EMBL/GenBank/DDBJ databases">
        <title>Electrophorus voltai genome.</title>
        <authorList>
            <person name="Bian C."/>
        </authorList>
    </citation>
    <scope>NUCLEOTIDE SEQUENCE</scope>
    <source>
        <strain evidence="1">CB-2022</strain>
        <tissue evidence="1">Muscle</tissue>
    </source>
</reference>
<keyword evidence="2" id="KW-1185">Reference proteome</keyword>
<organism evidence="1 2">
    <name type="scientific">Electrophorus voltai</name>
    <dbReference type="NCBI Taxonomy" id="2609070"/>
    <lineage>
        <taxon>Eukaryota</taxon>
        <taxon>Metazoa</taxon>
        <taxon>Chordata</taxon>
        <taxon>Craniata</taxon>
        <taxon>Vertebrata</taxon>
        <taxon>Euteleostomi</taxon>
        <taxon>Actinopterygii</taxon>
        <taxon>Neopterygii</taxon>
        <taxon>Teleostei</taxon>
        <taxon>Ostariophysi</taxon>
        <taxon>Gymnotiformes</taxon>
        <taxon>Gymnotoidei</taxon>
        <taxon>Gymnotidae</taxon>
        <taxon>Electrophorus</taxon>
    </lineage>
</organism>
<dbReference type="AlphaFoldDB" id="A0AAD9E3P6"/>
<sequence length="222" mass="23349">MSAVEKEHGIVCQKAVVLIANLCTQDSLLVDRDTCEEFLFLISRQDYGVDQPAQLPSHNGLLPEGDMDYIKALFSMLRDGKPLALPSLMATLSECNGEAACCSYHYPGHPVRSCLWCGGNHPANSFSWHKEGHTSCSQCKTLPDPVVPDMLDASIPVPVPGIVDAAIPVPVPGIVDAAIPVPVPGIVDAAIPVPVPGIVDAAIPVPVPVPGLAETSRPVLVA</sequence>
<dbReference type="Proteomes" id="UP001239994">
    <property type="component" value="Unassembled WGS sequence"/>
</dbReference>
<accession>A0AAD9E3P6</accession>
<name>A0AAD9E3P6_9TELE</name>
<evidence type="ECO:0000313" key="1">
    <source>
        <dbReference type="EMBL" id="KAK1803253.1"/>
    </source>
</evidence>
<proteinExistence type="predicted"/>